<dbReference type="Proteomes" id="UP000260812">
    <property type="component" value="Unassembled WGS sequence"/>
</dbReference>
<dbReference type="OrthoDB" id="2082444at2"/>
<dbReference type="AlphaFoldDB" id="A0A3E3IBK0"/>
<keyword evidence="3" id="KW-1185">Reference proteome</keyword>
<proteinExistence type="predicted"/>
<evidence type="ECO:0000313" key="4">
    <source>
        <dbReference type="Proteomes" id="UP000261166"/>
    </source>
</evidence>
<evidence type="ECO:0000313" key="2">
    <source>
        <dbReference type="EMBL" id="RGE74188.1"/>
    </source>
</evidence>
<dbReference type="InterPro" id="IPR058705">
    <property type="entry name" value="A_ENA"/>
</dbReference>
<accession>A0A3E3IBK0</accession>
<dbReference type="RefSeq" id="WP_025489548.1">
    <property type="nucleotide sequence ID" value="NZ_JBKUNB010000005.1"/>
</dbReference>
<reference evidence="1 4" key="1">
    <citation type="submission" date="2018-08" db="EMBL/GenBank/DDBJ databases">
        <title>A genome reference for cultivated species of the human gut microbiota.</title>
        <authorList>
            <person name="Zou Y."/>
            <person name="Xue W."/>
            <person name="Luo G."/>
        </authorList>
    </citation>
    <scope>NUCLEOTIDE SEQUENCE [LARGE SCALE GENOMIC DNA]</scope>
    <source>
        <strain evidence="2 4">AF26-4BH</strain>
        <strain evidence="1">TF05-5AC</strain>
    </source>
</reference>
<dbReference type="Proteomes" id="UP000261166">
    <property type="component" value="Unassembled WGS sequence"/>
</dbReference>
<gene>
    <name evidence="2" type="ORF">DWY69_03720</name>
    <name evidence="1" type="ORF">DXC51_05055</name>
</gene>
<sequence length="103" mass="10959">MGMPIITPGNSTCEQAVTNLIESVAMQENALSHILNAEGEKMQAIISMEDVTAGQLLSMNRSVDQMVNAAARLEMILQAKVELAGQLCSLPEDILTEEEGGGL</sequence>
<name>A0A3E3IBK0_9FIRM</name>
<protein>
    <submittedName>
        <fullName evidence="1">Uncharacterized protein</fullName>
    </submittedName>
</protein>
<dbReference type="GeneID" id="97986269"/>
<evidence type="ECO:0000313" key="3">
    <source>
        <dbReference type="Proteomes" id="UP000260812"/>
    </source>
</evidence>
<dbReference type="Pfam" id="PF26595">
    <property type="entry name" value="A_ENA"/>
    <property type="match status" value="1"/>
</dbReference>
<comment type="caution">
    <text evidence="1">The sequence shown here is derived from an EMBL/GenBank/DDBJ whole genome shotgun (WGS) entry which is preliminary data.</text>
</comment>
<dbReference type="EMBL" id="QVLU01000002">
    <property type="protein sequence ID" value="RGE74188.1"/>
    <property type="molecule type" value="Genomic_DNA"/>
</dbReference>
<evidence type="ECO:0000313" key="1">
    <source>
        <dbReference type="EMBL" id="RGE64422.1"/>
    </source>
</evidence>
<organism evidence="1 3">
    <name type="scientific">Eisenbergiella massiliensis</name>
    <dbReference type="NCBI Taxonomy" id="1720294"/>
    <lineage>
        <taxon>Bacteria</taxon>
        <taxon>Bacillati</taxon>
        <taxon>Bacillota</taxon>
        <taxon>Clostridia</taxon>
        <taxon>Lachnospirales</taxon>
        <taxon>Lachnospiraceae</taxon>
        <taxon>Eisenbergiella</taxon>
    </lineage>
</organism>
<dbReference type="EMBL" id="QVLV01000002">
    <property type="protein sequence ID" value="RGE64422.1"/>
    <property type="molecule type" value="Genomic_DNA"/>
</dbReference>